<dbReference type="SUPFAM" id="SSF55144">
    <property type="entry name" value="LigT-like"/>
    <property type="match status" value="1"/>
</dbReference>
<evidence type="ECO:0000313" key="1">
    <source>
        <dbReference type="EMBL" id="MFC6999264.1"/>
    </source>
</evidence>
<protein>
    <submittedName>
        <fullName evidence="1">2'-5' RNA ligase family protein</fullName>
    </submittedName>
</protein>
<comment type="caution">
    <text evidence="1">The sequence shown here is derived from an EMBL/GenBank/DDBJ whole genome shotgun (WGS) entry which is preliminary data.</text>
</comment>
<dbReference type="EMBL" id="JBHSYQ010000015">
    <property type="protein sequence ID" value="MFC6999264.1"/>
    <property type="molecule type" value="Genomic_DNA"/>
</dbReference>
<dbReference type="PANTHER" id="PTHR40037">
    <property type="entry name" value="PHOSPHOESTERASE YJCG-RELATED"/>
    <property type="match status" value="1"/>
</dbReference>
<reference evidence="2" key="1">
    <citation type="journal article" date="2019" name="Int. J. Syst. Evol. Microbiol.">
        <title>The Global Catalogue of Microorganisms (GCM) 10K type strain sequencing project: providing services to taxonomists for standard genome sequencing and annotation.</title>
        <authorList>
            <consortium name="The Broad Institute Genomics Platform"/>
            <consortium name="The Broad Institute Genome Sequencing Center for Infectious Disease"/>
            <person name="Wu L."/>
            <person name="Ma J."/>
        </authorList>
    </citation>
    <scope>NUCLEOTIDE SEQUENCE [LARGE SCALE GENOMIC DNA]</scope>
    <source>
        <strain evidence="2">CGMCC 4.7393</strain>
    </source>
</reference>
<sequence>MVAIVSLLDAEYSDKVNSLIYELEREFGLKGVQATPYPHITWLTANDGSIDEIKAALGQAAGICCRFMVRTTGLGVFPGVNPVLYIPVLRTYALNRFHHQLHNAISNISQETGAYYHPEFWMPHLSLALGDTTPELVAQAMLYLNRESYCWQMELTNLTLLTKNGDHYLKDGEFPLLDSREPSALKLSSLK</sequence>
<evidence type="ECO:0000313" key="2">
    <source>
        <dbReference type="Proteomes" id="UP001596405"/>
    </source>
</evidence>
<dbReference type="Gene3D" id="3.90.1140.10">
    <property type="entry name" value="Cyclic phosphodiesterase"/>
    <property type="match status" value="1"/>
</dbReference>
<dbReference type="Pfam" id="PF13563">
    <property type="entry name" value="2_5_RNA_ligase2"/>
    <property type="match status" value="1"/>
</dbReference>
<dbReference type="InterPro" id="IPR009097">
    <property type="entry name" value="Cyclic_Pdiesterase"/>
</dbReference>
<dbReference type="InterPro" id="IPR050580">
    <property type="entry name" value="2H_phosphoesterase_YjcG-like"/>
</dbReference>
<dbReference type="Proteomes" id="UP001596405">
    <property type="component" value="Unassembled WGS sequence"/>
</dbReference>
<dbReference type="RefSeq" id="WP_066616335.1">
    <property type="nucleotide sequence ID" value="NZ_JBHSYQ010000015.1"/>
</dbReference>
<proteinExistence type="predicted"/>
<keyword evidence="2" id="KW-1185">Reference proteome</keyword>
<organism evidence="1 2">
    <name type="scientific">Rufibacter roseus</name>
    <dbReference type="NCBI Taxonomy" id="1567108"/>
    <lineage>
        <taxon>Bacteria</taxon>
        <taxon>Pseudomonadati</taxon>
        <taxon>Bacteroidota</taxon>
        <taxon>Cytophagia</taxon>
        <taxon>Cytophagales</taxon>
        <taxon>Hymenobacteraceae</taxon>
        <taxon>Rufibacter</taxon>
    </lineage>
</organism>
<dbReference type="PANTHER" id="PTHR40037:SF1">
    <property type="entry name" value="PHOSPHOESTERASE SAOUHSC_00951-RELATED"/>
    <property type="match status" value="1"/>
</dbReference>
<keyword evidence="1" id="KW-0436">Ligase</keyword>
<dbReference type="GO" id="GO:0016874">
    <property type="term" value="F:ligase activity"/>
    <property type="evidence" value="ECO:0007669"/>
    <property type="project" value="UniProtKB-KW"/>
</dbReference>
<name>A0ABW2DSI1_9BACT</name>
<gene>
    <name evidence="1" type="ORF">ACFQHR_16630</name>
</gene>
<accession>A0ABW2DSI1</accession>